<feature type="transmembrane region" description="Helical" evidence="7">
    <location>
        <begin position="174"/>
        <end position="194"/>
    </location>
</feature>
<proteinExistence type="predicted"/>
<evidence type="ECO:0000256" key="4">
    <source>
        <dbReference type="ARBA" id="ARBA00022692"/>
    </source>
</evidence>
<evidence type="ECO:0000256" key="7">
    <source>
        <dbReference type="SAM" id="Phobius"/>
    </source>
</evidence>
<feature type="transmembrane region" description="Helical" evidence="7">
    <location>
        <begin position="402"/>
        <end position="423"/>
    </location>
</feature>
<feature type="transmembrane region" description="Helical" evidence="7">
    <location>
        <begin position="215"/>
        <end position="237"/>
    </location>
</feature>
<dbReference type="PANTHER" id="PTHR33362:SF5">
    <property type="entry name" value="C4-DICARBOXYLATE TRAP TRANSPORTER LARGE PERMEASE PROTEIN DCTM"/>
    <property type="match status" value="1"/>
</dbReference>
<comment type="subcellular location">
    <subcellularLocation>
        <location evidence="1">Cell inner membrane</location>
        <topology evidence="1">Multi-pass membrane protein</topology>
    </subcellularLocation>
</comment>
<dbReference type="InterPro" id="IPR004681">
    <property type="entry name" value="TRAP_DctM"/>
</dbReference>
<dbReference type="EMBL" id="MLJW01000021">
    <property type="protein sequence ID" value="OIR11159.1"/>
    <property type="molecule type" value="Genomic_DNA"/>
</dbReference>
<name>A0A1J5SRR5_9ZZZZ</name>
<evidence type="ECO:0000256" key="1">
    <source>
        <dbReference type="ARBA" id="ARBA00004429"/>
    </source>
</evidence>
<dbReference type="PANTHER" id="PTHR33362">
    <property type="entry name" value="SIALIC ACID TRAP TRANSPORTER PERMEASE PROTEIN SIAT-RELATED"/>
    <property type="match status" value="1"/>
</dbReference>
<evidence type="ECO:0000256" key="6">
    <source>
        <dbReference type="ARBA" id="ARBA00023136"/>
    </source>
</evidence>
<gene>
    <name evidence="9" type="primary">siaT_1</name>
    <name evidence="9" type="ORF">GALL_73370</name>
</gene>
<dbReference type="NCBIfam" id="TIGR00786">
    <property type="entry name" value="dctM"/>
    <property type="match status" value="1"/>
</dbReference>
<evidence type="ECO:0000313" key="9">
    <source>
        <dbReference type="EMBL" id="OIR11159.1"/>
    </source>
</evidence>
<keyword evidence="4 7" id="KW-0812">Transmembrane</keyword>
<protein>
    <submittedName>
        <fullName evidence="9">Sialic acid TRAP transporter permease protein SiaT</fullName>
    </submittedName>
</protein>
<feature type="transmembrane region" description="Helical" evidence="7">
    <location>
        <begin position="141"/>
        <end position="162"/>
    </location>
</feature>
<sequence>MTFLLIVSILLLLLITSTPISIALGTTVLIFLLGFSSFSFDTVNIISQRLFTGLESFAIMAVPFFVLSGQFLIDGKIAARIIKFANNLVGWMPGGMAMAAVLSCAFFATISGSSPATVMAIGSVMLPAMVKAGYPKRFGVGVIATSGSLGILIPPSIVMIIYAVSTSESAGKMFMAGIVPGILLALVLMGLVFVQARRKNFPVMPKPAGKELLKSFLDAWWGLFLVVIVMGGIYGGIFTPTEAAAVAAVYGFIAAKFIYGDLRWRDVPKSLLAAANTSAMLLYIITNAILFSFLLTSEQIPQAMSNWVLAQHLDPWMFLLVVNLALLAAGQFMEPSSIILILAPLFLPIAKTLGIDPIHLGIIMTINMEIGMIHPPVGLNLFVASHLAKMGLTEVSIATLPWVFVMLAYLALITYVPAISLWLPHLLYASH</sequence>
<keyword evidence="3" id="KW-0997">Cell inner membrane</keyword>
<accession>A0A1J5SRR5</accession>
<dbReference type="InterPro" id="IPR010656">
    <property type="entry name" value="DctM"/>
</dbReference>
<dbReference type="GO" id="GO:0022857">
    <property type="term" value="F:transmembrane transporter activity"/>
    <property type="evidence" value="ECO:0007669"/>
    <property type="project" value="TreeGrafter"/>
</dbReference>
<feature type="transmembrane region" description="Helical" evidence="7">
    <location>
        <begin position="358"/>
        <end position="382"/>
    </location>
</feature>
<evidence type="ECO:0000256" key="3">
    <source>
        <dbReference type="ARBA" id="ARBA00022519"/>
    </source>
</evidence>
<dbReference type="AlphaFoldDB" id="A0A1J5SRR5"/>
<keyword evidence="2" id="KW-1003">Cell membrane</keyword>
<comment type="caution">
    <text evidence="9">The sequence shown here is derived from an EMBL/GenBank/DDBJ whole genome shotgun (WGS) entry which is preliminary data.</text>
</comment>
<dbReference type="Pfam" id="PF06808">
    <property type="entry name" value="DctM"/>
    <property type="match status" value="1"/>
</dbReference>
<feature type="transmembrane region" description="Helical" evidence="7">
    <location>
        <begin position="243"/>
        <end position="259"/>
    </location>
</feature>
<keyword evidence="6 7" id="KW-0472">Membrane</keyword>
<reference evidence="9" key="1">
    <citation type="submission" date="2016-10" db="EMBL/GenBank/DDBJ databases">
        <title>Sequence of Gallionella enrichment culture.</title>
        <authorList>
            <person name="Poehlein A."/>
            <person name="Muehling M."/>
            <person name="Daniel R."/>
        </authorList>
    </citation>
    <scope>NUCLEOTIDE SEQUENCE</scope>
</reference>
<feature type="transmembrane region" description="Helical" evidence="7">
    <location>
        <begin position="271"/>
        <end position="296"/>
    </location>
</feature>
<dbReference type="GO" id="GO:0005886">
    <property type="term" value="C:plasma membrane"/>
    <property type="evidence" value="ECO:0007669"/>
    <property type="project" value="UniProtKB-SubCell"/>
</dbReference>
<feature type="transmembrane region" description="Helical" evidence="7">
    <location>
        <begin position="49"/>
        <end position="67"/>
    </location>
</feature>
<dbReference type="PIRSF" id="PIRSF006066">
    <property type="entry name" value="HI0050"/>
    <property type="match status" value="1"/>
</dbReference>
<feature type="domain" description="TRAP C4-dicarboxylate transport system permease DctM subunit" evidence="8">
    <location>
        <begin position="9"/>
        <end position="419"/>
    </location>
</feature>
<feature type="transmembrane region" description="Helical" evidence="7">
    <location>
        <begin position="316"/>
        <end position="346"/>
    </location>
</feature>
<keyword evidence="5 7" id="KW-1133">Transmembrane helix</keyword>
<evidence type="ECO:0000256" key="5">
    <source>
        <dbReference type="ARBA" id="ARBA00022989"/>
    </source>
</evidence>
<organism evidence="9">
    <name type="scientific">mine drainage metagenome</name>
    <dbReference type="NCBI Taxonomy" id="410659"/>
    <lineage>
        <taxon>unclassified sequences</taxon>
        <taxon>metagenomes</taxon>
        <taxon>ecological metagenomes</taxon>
    </lineage>
</organism>
<feature type="transmembrane region" description="Helical" evidence="7">
    <location>
        <begin position="116"/>
        <end position="134"/>
    </location>
</feature>
<evidence type="ECO:0000259" key="8">
    <source>
        <dbReference type="Pfam" id="PF06808"/>
    </source>
</evidence>
<feature type="transmembrane region" description="Helical" evidence="7">
    <location>
        <begin position="88"/>
        <end position="110"/>
    </location>
</feature>
<evidence type="ECO:0000256" key="2">
    <source>
        <dbReference type="ARBA" id="ARBA00022475"/>
    </source>
</evidence>